<keyword evidence="3 6" id="KW-0812">Transmembrane</keyword>
<feature type="transmembrane region" description="Helical" evidence="6">
    <location>
        <begin position="18"/>
        <end position="40"/>
    </location>
</feature>
<dbReference type="InterPro" id="IPR051311">
    <property type="entry name" value="DedA_domain"/>
</dbReference>
<evidence type="ECO:0000256" key="1">
    <source>
        <dbReference type="ARBA" id="ARBA00004651"/>
    </source>
</evidence>
<dbReference type="PANTHER" id="PTHR42709">
    <property type="entry name" value="ALKALINE PHOSPHATASE LIKE PROTEIN"/>
    <property type="match status" value="1"/>
</dbReference>
<dbReference type="Proteomes" id="UP000176877">
    <property type="component" value="Unassembled WGS sequence"/>
</dbReference>
<dbReference type="AlphaFoldDB" id="A0A1F5S5Z2"/>
<evidence type="ECO:0008006" key="9">
    <source>
        <dbReference type="Google" id="ProtNLM"/>
    </source>
</evidence>
<organism evidence="7 8">
    <name type="scientific">Candidatus Falkowbacteria bacterium RIFCSPHIGHO2_02_FULL_42_9</name>
    <dbReference type="NCBI Taxonomy" id="1797986"/>
    <lineage>
        <taxon>Bacteria</taxon>
        <taxon>Candidatus Falkowiibacteriota</taxon>
    </lineage>
</organism>
<dbReference type="EMBL" id="MFFT01000064">
    <property type="protein sequence ID" value="OGF22128.1"/>
    <property type="molecule type" value="Genomic_DNA"/>
</dbReference>
<reference evidence="7 8" key="1">
    <citation type="journal article" date="2016" name="Nat. Commun.">
        <title>Thousands of microbial genomes shed light on interconnected biogeochemical processes in an aquifer system.</title>
        <authorList>
            <person name="Anantharaman K."/>
            <person name="Brown C.T."/>
            <person name="Hug L.A."/>
            <person name="Sharon I."/>
            <person name="Castelle C.J."/>
            <person name="Probst A.J."/>
            <person name="Thomas B.C."/>
            <person name="Singh A."/>
            <person name="Wilkins M.J."/>
            <person name="Karaoz U."/>
            <person name="Brodie E.L."/>
            <person name="Williams K.H."/>
            <person name="Hubbard S.S."/>
            <person name="Banfield J.F."/>
        </authorList>
    </citation>
    <scope>NUCLEOTIDE SEQUENCE [LARGE SCALE GENOMIC DNA]</scope>
</reference>
<name>A0A1F5S5Z2_9BACT</name>
<comment type="subcellular location">
    <subcellularLocation>
        <location evidence="1">Cell membrane</location>
        <topology evidence="1">Multi-pass membrane protein</topology>
    </subcellularLocation>
</comment>
<accession>A0A1F5S5Z2</accession>
<evidence type="ECO:0000256" key="2">
    <source>
        <dbReference type="ARBA" id="ARBA00022475"/>
    </source>
</evidence>
<feature type="transmembrane region" description="Helical" evidence="6">
    <location>
        <begin position="133"/>
        <end position="155"/>
    </location>
</feature>
<evidence type="ECO:0000256" key="6">
    <source>
        <dbReference type="SAM" id="Phobius"/>
    </source>
</evidence>
<keyword evidence="2" id="KW-1003">Cell membrane</keyword>
<protein>
    <recommendedName>
        <fullName evidence="9">DedA family protein</fullName>
    </recommendedName>
</protein>
<feature type="transmembrane region" description="Helical" evidence="6">
    <location>
        <begin position="47"/>
        <end position="71"/>
    </location>
</feature>
<evidence type="ECO:0000256" key="3">
    <source>
        <dbReference type="ARBA" id="ARBA00022692"/>
    </source>
</evidence>
<evidence type="ECO:0000256" key="4">
    <source>
        <dbReference type="ARBA" id="ARBA00022989"/>
    </source>
</evidence>
<evidence type="ECO:0000313" key="7">
    <source>
        <dbReference type="EMBL" id="OGF22128.1"/>
    </source>
</evidence>
<evidence type="ECO:0000313" key="8">
    <source>
        <dbReference type="Proteomes" id="UP000176877"/>
    </source>
</evidence>
<evidence type="ECO:0000256" key="5">
    <source>
        <dbReference type="ARBA" id="ARBA00023136"/>
    </source>
</evidence>
<feature type="transmembrane region" description="Helical" evidence="6">
    <location>
        <begin position="167"/>
        <end position="188"/>
    </location>
</feature>
<dbReference type="GO" id="GO:0005886">
    <property type="term" value="C:plasma membrane"/>
    <property type="evidence" value="ECO:0007669"/>
    <property type="project" value="UniProtKB-SubCell"/>
</dbReference>
<keyword evidence="5 6" id="KW-0472">Membrane</keyword>
<feature type="transmembrane region" description="Helical" evidence="6">
    <location>
        <begin position="108"/>
        <end position="126"/>
    </location>
</feature>
<comment type="caution">
    <text evidence="7">The sequence shown here is derived from an EMBL/GenBank/DDBJ whole genome shotgun (WGS) entry which is preliminary data.</text>
</comment>
<gene>
    <name evidence="7" type="ORF">A3D45_00430</name>
</gene>
<sequence>MTALTFSTILSWVLANGYFLIFVAIIIGGPIFISAAAFAAALGYLNVYVIFSLAFFGEMAVDLAFYLIGFFSRVHVVERFGHYFGLTSARILKIEKMLHQHSWKTLMIIKYSPIIPILGFIITGAAKLRFKKFFYILLVLSLPKAVFFTLLGYFFGRAYDSLAKYFYYGQYLIIAVIILFIVIDYLFVKISKKISQAEINSE</sequence>
<proteinExistence type="predicted"/>
<keyword evidence="4 6" id="KW-1133">Transmembrane helix</keyword>
<dbReference type="PANTHER" id="PTHR42709:SF6">
    <property type="entry name" value="UNDECAPRENYL PHOSPHATE TRANSPORTER A"/>
    <property type="match status" value="1"/>
</dbReference>